<evidence type="ECO:0000313" key="5">
    <source>
        <dbReference type="Proteomes" id="UP000613840"/>
    </source>
</evidence>
<keyword evidence="5" id="KW-1185">Reference proteome</keyword>
<dbReference type="Gene3D" id="3.60.15.10">
    <property type="entry name" value="Ribonuclease Z/Hydroxyacylglutathione hydrolase-like"/>
    <property type="match status" value="1"/>
</dbReference>
<accession>A0A917RZZ4</accession>
<feature type="domain" description="Metallo-beta-lactamase" evidence="3">
    <location>
        <begin position="16"/>
        <end position="240"/>
    </location>
</feature>
<dbReference type="InterPro" id="IPR011108">
    <property type="entry name" value="RMMBL"/>
</dbReference>
<dbReference type="PANTHER" id="PTHR43694">
    <property type="entry name" value="RIBONUCLEASE J"/>
    <property type="match status" value="1"/>
</dbReference>
<evidence type="ECO:0000256" key="2">
    <source>
        <dbReference type="ARBA" id="ARBA00022884"/>
    </source>
</evidence>
<dbReference type="Pfam" id="PF07521">
    <property type="entry name" value="RMMBL"/>
    <property type="match status" value="1"/>
</dbReference>
<organism evidence="4 5">
    <name type="scientific">Microlunatus endophyticus</name>
    <dbReference type="NCBI Taxonomy" id="1716077"/>
    <lineage>
        <taxon>Bacteria</taxon>
        <taxon>Bacillati</taxon>
        <taxon>Actinomycetota</taxon>
        <taxon>Actinomycetes</taxon>
        <taxon>Propionibacteriales</taxon>
        <taxon>Propionibacteriaceae</taxon>
        <taxon>Microlunatus</taxon>
    </lineage>
</organism>
<dbReference type="Proteomes" id="UP000613840">
    <property type="component" value="Unassembled WGS sequence"/>
</dbReference>
<reference evidence="4" key="1">
    <citation type="journal article" date="2014" name="Int. J. Syst. Evol. Microbiol.">
        <title>Complete genome sequence of Corynebacterium casei LMG S-19264T (=DSM 44701T), isolated from a smear-ripened cheese.</title>
        <authorList>
            <consortium name="US DOE Joint Genome Institute (JGI-PGF)"/>
            <person name="Walter F."/>
            <person name="Albersmeier A."/>
            <person name="Kalinowski J."/>
            <person name="Ruckert C."/>
        </authorList>
    </citation>
    <scope>NUCLEOTIDE SEQUENCE</scope>
    <source>
        <strain evidence="4">CGMCC 4.7306</strain>
    </source>
</reference>
<keyword evidence="1" id="KW-0540">Nuclease</keyword>
<gene>
    <name evidence="4" type="ORF">GCM10011575_01410</name>
</gene>
<dbReference type="AlphaFoldDB" id="A0A917RZZ4"/>
<dbReference type="InterPro" id="IPR036866">
    <property type="entry name" value="RibonucZ/Hydroxyglut_hydro"/>
</dbReference>
<keyword evidence="2" id="KW-0694">RNA-binding</keyword>
<evidence type="ECO:0000256" key="1">
    <source>
        <dbReference type="ARBA" id="ARBA00022839"/>
    </source>
</evidence>
<evidence type="ECO:0000259" key="3">
    <source>
        <dbReference type="SMART" id="SM00849"/>
    </source>
</evidence>
<dbReference type="PANTHER" id="PTHR43694:SF1">
    <property type="entry name" value="RIBONUCLEASE J"/>
    <property type="match status" value="1"/>
</dbReference>
<dbReference type="InterPro" id="IPR001279">
    <property type="entry name" value="Metallo-B-lactamas"/>
</dbReference>
<keyword evidence="1" id="KW-0378">Hydrolase</keyword>
<dbReference type="EMBL" id="BMMZ01000001">
    <property type="protein sequence ID" value="GGL47323.1"/>
    <property type="molecule type" value="Genomic_DNA"/>
</dbReference>
<comment type="caution">
    <text evidence="4">The sequence shown here is derived from an EMBL/GenBank/DDBJ whole genome shotgun (WGS) entry which is preliminary data.</text>
</comment>
<dbReference type="Pfam" id="PF12706">
    <property type="entry name" value="Lactamase_B_2"/>
    <property type="match status" value="1"/>
</dbReference>
<dbReference type="InterPro" id="IPR042173">
    <property type="entry name" value="RNase_J_2"/>
</dbReference>
<sequence length="452" mass="48264">MAETTIEFYGGLGVIGGSKIMISTPYGRVLLDLGLDIPSGTDLFRSPVGTRTGHELADYLNTGQAPDLPGIYDPALLPLRGPRAAAVVDLGQPDPRPSAVFISHAHIDHDGMIGFVRPDLACYAHPTTVSIHRALRSAGLGPAGHAPTLQDAPPGRAVVVGDITVEPIAVDHDVPGACGFLITTPDGRIAYTGDINVHRGDASRDFADRAKGVDVLITETTMLSFDPLPLEPPGEQAVGDVVRDQLGRPGLQLISLYERDLDRCQTMINLAAQLGRVLVWPGQQAAFLQLMGLSGVVTWDDSRPQRPEHTEALANATTEVGPIRTVSLADVWAHPGAYLLQTDSRDDAGLLDLPIGEQTTWIHSQGEPLGPFMPDWQPFVDWLDHFGIERIEAGSSGHAGPAGLVDLVRRINPGVVFPIHGFRPEALVTALAQVIPVVPAIVPEAGRAYFVR</sequence>
<dbReference type="Gene3D" id="3.40.50.10710">
    <property type="entry name" value="Metallo-hydrolase/oxidoreductase"/>
    <property type="match status" value="1"/>
</dbReference>
<dbReference type="GO" id="GO:0003723">
    <property type="term" value="F:RNA binding"/>
    <property type="evidence" value="ECO:0007669"/>
    <property type="project" value="UniProtKB-KW"/>
</dbReference>
<dbReference type="RefSeq" id="WP_188893259.1">
    <property type="nucleotide sequence ID" value="NZ_BMMZ01000001.1"/>
</dbReference>
<proteinExistence type="predicted"/>
<evidence type="ECO:0000313" key="4">
    <source>
        <dbReference type="EMBL" id="GGL47323.1"/>
    </source>
</evidence>
<dbReference type="SUPFAM" id="SSF56281">
    <property type="entry name" value="Metallo-hydrolase/oxidoreductase"/>
    <property type="match status" value="1"/>
</dbReference>
<name>A0A917RZZ4_9ACTN</name>
<reference evidence="4" key="2">
    <citation type="submission" date="2020-09" db="EMBL/GenBank/DDBJ databases">
        <authorList>
            <person name="Sun Q."/>
            <person name="Zhou Y."/>
        </authorList>
    </citation>
    <scope>NUCLEOTIDE SEQUENCE</scope>
    <source>
        <strain evidence="4">CGMCC 4.7306</strain>
    </source>
</reference>
<dbReference type="GO" id="GO:0004527">
    <property type="term" value="F:exonuclease activity"/>
    <property type="evidence" value="ECO:0007669"/>
    <property type="project" value="UniProtKB-KW"/>
</dbReference>
<dbReference type="SMART" id="SM00849">
    <property type="entry name" value="Lactamase_B"/>
    <property type="match status" value="1"/>
</dbReference>
<dbReference type="CDD" id="cd07732">
    <property type="entry name" value="metallo-hydrolase-like_MBL-fold"/>
    <property type="match status" value="1"/>
</dbReference>
<keyword evidence="1" id="KW-0269">Exonuclease</keyword>
<protein>
    <submittedName>
        <fullName evidence="4">MBL fold metallo-hydrolase</fullName>
    </submittedName>
</protein>